<feature type="region of interest" description="Disordered" evidence="4">
    <location>
        <begin position="1"/>
        <end position="52"/>
    </location>
</feature>
<dbReference type="PROSITE" id="PS50088">
    <property type="entry name" value="ANK_REPEAT"/>
    <property type="match status" value="1"/>
</dbReference>
<dbReference type="SMART" id="SM00248">
    <property type="entry name" value="ANK"/>
    <property type="match status" value="1"/>
</dbReference>
<feature type="non-terminal residue" evidence="5">
    <location>
        <position position="579"/>
    </location>
</feature>
<reference evidence="5" key="1">
    <citation type="submission" date="2021-02" db="EMBL/GenBank/DDBJ databases">
        <authorList>
            <person name="Dougan E. K."/>
            <person name="Rhodes N."/>
            <person name="Thang M."/>
            <person name="Chan C."/>
        </authorList>
    </citation>
    <scope>NUCLEOTIDE SEQUENCE</scope>
</reference>
<proteinExistence type="predicted"/>
<dbReference type="InterPro" id="IPR002110">
    <property type="entry name" value="Ankyrin_rpt"/>
</dbReference>
<dbReference type="PANTHER" id="PTHR24198">
    <property type="entry name" value="ANKYRIN REPEAT AND PROTEIN KINASE DOMAIN-CONTAINING PROTEIN"/>
    <property type="match status" value="1"/>
</dbReference>
<comment type="caution">
    <text evidence="5">The sequence shown here is derived from an EMBL/GenBank/DDBJ whole genome shotgun (WGS) entry which is preliminary data.</text>
</comment>
<dbReference type="EMBL" id="CAJNNV010015131">
    <property type="protein sequence ID" value="CAE8603224.1"/>
    <property type="molecule type" value="Genomic_DNA"/>
</dbReference>
<evidence type="ECO:0008006" key="7">
    <source>
        <dbReference type="Google" id="ProtNLM"/>
    </source>
</evidence>
<accession>A0A813EWR9</accession>
<keyword evidence="6" id="KW-1185">Reference proteome</keyword>
<dbReference type="PROSITE" id="PS50297">
    <property type="entry name" value="ANK_REP_REGION"/>
    <property type="match status" value="1"/>
</dbReference>
<feature type="non-terminal residue" evidence="5">
    <location>
        <position position="1"/>
    </location>
</feature>
<keyword evidence="2 3" id="KW-0040">ANK repeat</keyword>
<evidence type="ECO:0000256" key="3">
    <source>
        <dbReference type="PROSITE-ProRule" id="PRU00023"/>
    </source>
</evidence>
<organism evidence="5 6">
    <name type="scientific">Polarella glacialis</name>
    <name type="common">Dinoflagellate</name>
    <dbReference type="NCBI Taxonomy" id="89957"/>
    <lineage>
        <taxon>Eukaryota</taxon>
        <taxon>Sar</taxon>
        <taxon>Alveolata</taxon>
        <taxon>Dinophyceae</taxon>
        <taxon>Suessiales</taxon>
        <taxon>Suessiaceae</taxon>
        <taxon>Polarella</taxon>
    </lineage>
</organism>
<dbReference type="AlphaFoldDB" id="A0A813EWR9"/>
<evidence type="ECO:0000313" key="5">
    <source>
        <dbReference type="EMBL" id="CAE8603224.1"/>
    </source>
</evidence>
<dbReference type="Pfam" id="PF12796">
    <property type="entry name" value="Ank_2"/>
    <property type="match status" value="1"/>
</dbReference>
<dbReference type="InterPro" id="IPR036770">
    <property type="entry name" value="Ankyrin_rpt-contain_sf"/>
</dbReference>
<evidence type="ECO:0000256" key="2">
    <source>
        <dbReference type="ARBA" id="ARBA00023043"/>
    </source>
</evidence>
<dbReference type="Gene3D" id="1.25.40.20">
    <property type="entry name" value="Ankyrin repeat-containing domain"/>
    <property type="match status" value="1"/>
</dbReference>
<sequence>VAGRHAPPTPSPSLPPRTSSTTLSCLFRRALSTPDLRRGTGESNSSSSRERALERIQKSEAWLSACDSMNQGELLELVEHVHAKLLDERGKRRQAESELGLSKSVTWSQGFAHVDAARPASGAGRQRLASRMPTPAPPASGPFVAGSEKSGRATHAFGPGGSQPKTWPAAPWPPGVLRLSAAARWRGQRAPGMPGPHACSCVAWLILGGRPAATSSAPSVSPPLVEVLRRRPLHKLNTLFLHVAGGIGPDPEALAPLRGGADSWGRARARGTLEGHTFAPEGSSQLVGLEPRALAAALAAEPQEVVPRWHAWQLEMAGALLGSAGAQSSSEAARVSDARGRTALHYAAAVGNVPLLELLLHRGSAVETQDDLGRSAAHLAALYGQDLAGECLGSAASASSSSGSSAMRDIDGRTASDIVHAKALPFQALSGLFAAHQRPKEVLQQPAAAEGWRPAAADAAVALGLRATLPEDVRLGVVDCNDQNWPAELARAVALQRPLLLRGGAQQFPASKLWTPQGVLDRFGETRLKSSAWWRWTSSSSRAEPSLRSFVQHMVSAEGAAARLQDGLPPPYAFDTPPA</sequence>
<protein>
    <recommendedName>
        <fullName evidence="7">ANK_REP_REGION domain-containing protein</fullName>
    </recommendedName>
</protein>
<feature type="region of interest" description="Disordered" evidence="4">
    <location>
        <begin position="128"/>
        <end position="151"/>
    </location>
</feature>
<evidence type="ECO:0000256" key="1">
    <source>
        <dbReference type="ARBA" id="ARBA00022737"/>
    </source>
</evidence>
<evidence type="ECO:0000313" key="6">
    <source>
        <dbReference type="Proteomes" id="UP000654075"/>
    </source>
</evidence>
<evidence type="ECO:0000256" key="4">
    <source>
        <dbReference type="SAM" id="MobiDB-lite"/>
    </source>
</evidence>
<dbReference type="OrthoDB" id="418812at2759"/>
<keyword evidence="1" id="KW-0677">Repeat</keyword>
<gene>
    <name evidence="5" type="ORF">PGLA1383_LOCUS21441</name>
</gene>
<name>A0A813EWR9_POLGL</name>
<dbReference type="PANTHER" id="PTHR24198:SF165">
    <property type="entry name" value="ANKYRIN REPEAT-CONTAINING PROTEIN-RELATED"/>
    <property type="match status" value="1"/>
</dbReference>
<feature type="repeat" description="ANK" evidence="3">
    <location>
        <begin position="339"/>
        <end position="371"/>
    </location>
</feature>
<dbReference type="Proteomes" id="UP000654075">
    <property type="component" value="Unassembled WGS sequence"/>
</dbReference>
<dbReference type="SUPFAM" id="SSF48403">
    <property type="entry name" value="Ankyrin repeat"/>
    <property type="match status" value="1"/>
</dbReference>